<feature type="signal peptide" evidence="9">
    <location>
        <begin position="1"/>
        <end position="27"/>
    </location>
</feature>
<evidence type="ECO:0000259" key="10">
    <source>
        <dbReference type="PROSITE" id="PS51884"/>
    </source>
</evidence>
<feature type="domain" description="Chaplin" evidence="10">
    <location>
        <begin position="110"/>
        <end position="150"/>
    </location>
</feature>
<proteinExistence type="predicted"/>
<feature type="chain" id="PRO_5045981539" evidence="9">
    <location>
        <begin position="28"/>
        <end position="234"/>
    </location>
</feature>
<evidence type="ECO:0000256" key="7">
    <source>
        <dbReference type="PROSITE-ProRule" id="PRU01232"/>
    </source>
</evidence>
<feature type="domain" description="Chaplin" evidence="10">
    <location>
        <begin position="44"/>
        <end position="84"/>
    </location>
</feature>
<keyword evidence="6 7" id="KW-0034">Amyloid</keyword>
<gene>
    <name evidence="11" type="primary">chpB_2</name>
    <name evidence="11" type="ORF">GCM10010421_46730</name>
</gene>
<evidence type="ECO:0000256" key="5">
    <source>
        <dbReference type="ARBA" id="ARBA00022889"/>
    </source>
</evidence>
<dbReference type="Pfam" id="PF03777">
    <property type="entry name" value="ChpA-C"/>
    <property type="match status" value="2"/>
</dbReference>
<dbReference type="RefSeq" id="WP_344606635.1">
    <property type="nucleotide sequence ID" value="NZ_BAAATK010000035.1"/>
</dbReference>
<feature type="compositionally biased region" description="Basic and acidic residues" evidence="8">
    <location>
        <begin position="152"/>
        <end position="163"/>
    </location>
</feature>
<dbReference type="PROSITE" id="PS51884">
    <property type="entry name" value="CHAPLIN"/>
    <property type="match status" value="2"/>
</dbReference>
<keyword evidence="5" id="KW-0130">Cell adhesion</keyword>
<keyword evidence="2" id="KW-0134">Cell wall</keyword>
<protein>
    <submittedName>
        <fullName evidence="11">LAXTG-anchored chaplin ChpB</fullName>
    </submittedName>
</protein>
<evidence type="ECO:0000256" key="4">
    <source>
        <dbReference type="ARBA" id="ARBA00022729"/>
    </source>
</evidence>
<keyword evidence="12" id="KW-1185">Reference proteome</keyword>
<evidence type="ECO:0000256" key="3">
    <source>
        <dbReference type="ARBA" id="ARBA00022525"/>
    </source>
</evidence>
<feature type="compositionally biased region" description="Pro residues" evidence="8">
    <location>
        <begin position="186"/>
        <end position="196"/>
    </location>
</feature>
<reference evidence="12" key="1">
    <citation type="journal article" date="2019" name="Int. J. Syst. Evol. Microbiol.">
        <title>The Global Catalogue of Microorganisms (GCM) 10K type strain sequencing project: providing services to taxonomists for standard genome sequencing and annotation.</title>
        <authorList>
            <consortium name="The Broad Institute Genomics Platform"/>
            <consortium name="The Broad Institute Genome Sequencing Center for Infectious Disease"/>
            <person name="Wu L."/>
            <person name="Ma J."/>
        </authorList>
    </citation>
    <scope>NUCLEOTIDE SEQUENCE [LARGE SCALE GENOMIC DNA]</scope>
    <source>
        <strain evidence="12">JCM 6922</strain>
    </source>
</reference>
<evidence type="ECO:0000256" key="1">
    <source>
        <dbReference type="ARBA" id="ARBA00004191"/>
    </source>
</evidence>
<name>A0ABP5XFZ9_9ACTN</name>
<dbReference type="EMBL" id="BAAATK010000035">
    <property type="protein sequence ID" value="GAA2449122.1"/>
    <property type="molecule type" value="Genomic_DNA"/>
</dbReference>
<accession>A0ABP5XFZ9</accession>
<dbReference type="NCBIfam" id="TIGR01167">
    <property type="entry name" value="LPXTG_anchor"/>
    <property type="match status" value="1"/>
</dbReference>
<comment type="caution">
    <text evidence="11">The sequence shown here is derived from an EMBL/GenBank/DDBJ whole genome shotgun (WGS) entry which is preliminary data.</text>
</comment>
<feature type="region of interest" description="Disordered" evidence="8">
    <location>
        <begin position="138"/>
        <end position="201"/>
    </location>
</feature>
<evidence type="ECO:0000256" key="6">
    <source>
        <dbReference type="ARBA" id="ARBA00023087"/>
    </source>
</evidence>
<dbReference type="InterPro" id="IPR005528">
    <property type="entry name" value="ChpA-H"/>
</dbReference>
<keyword evidence="3" id="KW-0964">Secreted</keyword>
<evidence type="ECO:0000256" key="8">
    <source>
        <dbReference type="SAM" id="MobiDB-lite"/>
    </source>
</evidence>
<evidence type="ECO:0000256" key="9">
    <source>
        <dbReference type="SAM" id="SignalP"/>
    </source>
</evidence>
<keyword evidence="4 9" id="KW-0732">Signal</keyword>
<dbReference type="Proteomes" id="UP001500460">
    <property type="component" value="Unassembled WGS sequence"/>
</dbReference>
<evidence type="ECO:0000313" key="11">
    <source>
        <dbReference type="EMBL" id="GAA2449122.1"/>
    </source>
</evidence>
<evidence type="ECO:0000313" key="12">
    <source>
        <dbReference type="Proteomes" id="UP001500460"/>
    </source>
</evidence>
<organism evidence="11 12">
    <name type="scientific">Streptomyces glaucus</name>
    <dbReference type="NCBI Taxonomy" id="284029"/>
    <lineage>
        <taxon>Bacteria</taxon>
        <taxon>Bacillati</taxon>
        <taxon>Actinomycetota</taxon>
        <taxon>Actinomycetes</taxon>
        <taxon>Kitasatosporales</taxon>
        <taxon>Streptomycetaceae</taxon>
        <taxon>Streptomyces</taxon>
    </lineage>
</organism>
<evidence type="ECO:0000256" key="2">
    <source>
        <dbReference type="ARBA" id="ARBA00022512"/>
    </source>
</evidence>
<comment type="subcellular location">
    <subcellularLocation>
        <location evidence="1">Secreted</location>
        <location evidence="1">Cell wall</location>
    </subcellularLocation>
</comment>
<sequence length="234" mass="22963">MKRVTRNRVIAVAAASGAMAMTIPASAAFATDGGSAANGSAAGSPGLVSGNIVQLPVHAPVNVCGNTVNVLGALNPAAGNRCANEGAARQGHEGDGGAGGAIAEGGGKDAPGLLSGNIVQLPVHAPVNVSGNSVNVVGALNPATGNESVDTPGDRPDRPERPAKPVPEPVPVPERAAPPERRAQPRPAPPAAPPAPVALARTGADQTLPALAGSAVLVLGGAILYRRSRPRPQS</sequence>